<keyword evidence="2" id="KW-0539">Nucleus</keyword>
<dbReference type="GO" id="GO:0008270">
    <property type="term" value="F:zinc ion binding"/>
    <property type="evidence" value="ECO:0007669"/>
    <property type="project" value="InterPro"/>
</dbReference>
<dbReference type="CDD" id="cd00067">
    <property type="entry name" value="GAL4"/>
    <property type="match status" value="1"/>
</dbReference>
<dbReference type="SUPFAM" id="SSF57701">
    <property type="entry name" value="Zn2/Cys6 DNA-binding domain"/>
    <property type="match status" value="1"/>
</dbReference>
<dbReference type="SMART" id="SM00066">
    <property type="entry name" value="GAL4"/>
    <property type="match status" value="1"/>
</dbReference>
<keyword evidence="6" id="KW-1185">Reference proteome</keyword>
<dbReference type="PANTHER" id="PTHR46910">
    <property type="entry name" value="TRANSCRIPTION FACTOR PDR1"/>
    <property type="match status" value="1"/>
</dbReference>
<name>A0A5C3NLE5_9AGAM</name>
<dbReference type="SMART" id="SM00906">
    <property type="entry name" value="Fungal_trans"/>
    <property type="match status" value="1"/>
</dbReference>
<dbReference type="CDD" id="cd12148">
    <property type="entry name" value="fungal_TF_MHR"/>
    <property type="match status" value="1"/>
</dbReference>
<evidence type="ECO:0000313" key="6">
    <source>
        <dbReference type="Proteomes" id="UP000305948"/>
    </source>
</evidence>
<feature type="region of interest" description="Disordered" evidence="3">
    <location>
        <begin position="114"/>
        <end position="156"/>
    </location>
</feature>
<dbReference type="GO" id="GO:0000981">
    <property type="term" value="F:DNA-binding transcription factor activity, RNA polymerase II-specific"/>
    <property type="evidence" value="ECO:0007669"/>
    <property type="project" value="InterPro"/>
</dbReference>
<gene>
    <name evidence="5" type="ORF">OE88DRAFT_1625135</name>
</gene>
<evidence type="ECO:0000259" key="4">
    <source>
        <dbReference type="PROSITE" id="PS50048"/>
    </source>
</evidence>
<dbReference type="Gene3D" id="4.10.240.10">
    <property type="entry name" value="Zn(2)-C6 fungal-type DNA-binding domain"/>
    <property type="match status" value="1"/>
</dbReference>
<proteinExistence type="predicted"/>
<dbReference type="OrthoDB" id="4456959at2759"/>
<feature type="domain" description="Zn(2)-C6 fungal-type" evidence="4">
    <location>
        <begin position="47"/>
        <end position="80"/>
    </location>
</feature>
<dbReference type="GO" id="GO:0003677">
    <property type="term" value="F:DNA binding"/>
    <property type="evidence" value="ECO:0007669"/>
    <property type="project" value="InterPro"/>
</dbReference>
<dbReference type="Pfam" id="PF04082">
    <property type="entry name" value="Fungal_trans"/>
    <property type="match status" value="1"/>
</dbReference>
<dbReference type="EMBL" id="ML213506">
    <property type="protein sequence ID" value="TFK54441.1"/>
    <property type="molecule type" value="Genomic_DNA"/>
</dbReference>
<dbReference type="InterPro" id="IPR050987">
    <property type="entry name" value="AtrR-like"/>
</dbReference>
<feature type="region of interest" description="Disordered" evidence="3">
    <location>
        <begin position="177"/>
        <end position="234"/>
    </location>
</feature>
<accession>A0A5C3NLE5</accession>
<organism evidence="5 6">
    <name type="scientific">Heliocybe sulcata</name>
    <dbReference type="NCBI Taxonomy" id="5364"/>
    <lineage>
        <taxon>Eukaryota</taxon>
        <taxon>Fungi</taxon>
        <taxon>Dikarya</taxon>
        <taxon>Basidiomycota</taxon>
        <taxon>Agaricomycotina</taxon>
        <taxon>Agaricomycetes</taxon>
        <taxon>Gloeophyllales</taxon>
        <taxon>Gloeophyllaceae</taxon>
        <taxon>Heliocybe</taxon>
    </lineage>
</organism>
<protein>
    <recommendedName>
        <fullName evidence="4">Zn(2)-C6 fungal-type domain-containing protein</fullName>
    </recommendedName>
</protein>
<dbReference type="PROSITE" id="PS00463">
    <property type="entry name" value="ZN2_CY6_FUNGAL_1"/>
    <property type="match status" value="1"/>
</dbReference>
<dbReference type="Proteomes" id="UP000305948">
    <property type="component" value="Unassembled WGS sequence"/>
</dbReference>
<dbReference type="PROSITE" id="PS50048">
    <property type="entry name" value="ZN2_CY6_FUNGAL_2"/>
    <property type="match status" value="1"/>
</dbReference>
<feature type="compositionally biased region" description="Polar residues" evidence="3">
    <location>
        <begin position="141"/>
        <end position="156"/>
    </location>
</feature>
<evidence type="ECO:0000256" key="3">
    <source>
        <dbReference type="SAM" id="MobiDB-lite"/>
    </source>
</evidence>
<dbReference type="AlphaFoldDB" id="A0A5C3NLE5"/>
<sequence>MQHPDHYSPYSTHVINIEDAQPASSSASLSYSLPSSPTSKRRKIERACDFCRRRKTRCDGPQMPGNVCTNCTQNQKACTYVESSKPRGPPKAYVTALEDKLEYLEAYLQRLRPGADFSDTLGPPVVRDSWKSEPPGRKSRSPQVGTSASPQIRRTASTPALKSSYLASSFAATVAGPDWTSSSAAGPSRLLAHRRPSHPTLSSMETEWTPEQRDSDDESEVSNKSTTSDSECYGELDYGNEVKRIMQTSRPDSLAMDESGSEHVEGGGIPCNWRRFHGKSSGIRLAGSARRLKRMHLTEVRSMSNGLPAQPAREYPQRRKEFWTMPSWELAFEGTHLGPAHFASTIPDKLPPPDLAESLISLYFQHSNSQFPLLHRPTFCALWASGHYRHDVWFACLCFCLFAVASRWSDDERVLCDVNSVTCGLPHPPTEEELPKFRWQTAGWRYYEAAIGIPIVKRSVLQTACLFEIQSCSLMAMFLRGTSHYPSSWLIIEIGVRKAQDKGIHRKKAYNNVPLAKAELWKRAWWLLVAFDRITSAGLGRPCCSRDEDCDVDLPLEVDDEYWELPDPDLSFRQPAGKPSLVTAFNSWLRLTQLTAFAARTFYSVDKSQCLLRLLGPDWRSRMVEKMNAALAQWYEAVPAHLRWSSSMEDHTFANQAVTLYTTYHLARIMVYRPFIKAPDSALESPRYPGSSGLENSGLAICTEAARECARIFGVQLQRGLSNISNLISVSHICAALLLMNVWDIKARHTVEGRHPYEPTPDAMDIPQVQSLLSDVAILLRALEYASGKWSMATVHL</sequence>
<evidence type="ECO:0000313" key="5">
    <source>
        <dbReference type="EMBL" id="TFK54441.1"/>
    </source>
</evidence>
<keyword evidence="1" id="KW-0479">Metal-binding</keyword>
<evidence type="ECO:0000256" key="2">
    <source>
        <dbReference type="ARBA" id="ARBA00023242"/>
    </source>
</evidence>
<dbReference type="InterPro" id="IPR001138">
    <property type="entry name" value="Zn2Cys6_DnaBD"/>
</dbReference>
<dbReference type="InterPro" id="IPR036864">
    <property type="entry name" value="Zn2-C6_fun-type_DNA-bd_sf"/>
</dbReference>
<dbReference type="GO" id="GO:0006351">
    <property type="term" value="P:DNA-templated transcription"/>
    <property type="evidence" value="ECO:0007669"/>
    <property type="project" value="InterPro"/>
</dbReference>
<dbReference type="InterPro" id="IPR007219">
    <property type="entry name" value="XnlR_reg_dom"/>
</dbReference>
<evidence type="ECO:0000256" key="1">
    <source>
        <dbReference type="ARBA" id="ARBA00022723"/>
    </source>
</evidence>
<dbReference type="Pfam" id="PF00172">
    <property type="entry name" value="Zn_clus"/>
    <property type="match status" value="1"/>
</dbReference>
<reference evidence="5 6" key="1">
    <citation type="journal article" date="2019" name="Nat. Ecol. Evol.">
        <title>Megaphylogeny resolves global patterns of mushroom evolution.</title>
        <authorList>
            <person name="Varga T."/>
            <person name="Krizsan K."/>
            <person name="Foldi C."/>
            <person name="Dima B."/>
            <person name="Sanchez-Garcia M."/>
            <person name="Sanchez-Ramirez S."/>
            <person name="Szollosi G.J."/>
            <person name="Szarkandi J.G."/>
            <person name="Papp V."/>
            <person name="Albert L."/>
            <person name="Andreopoulos W."/>
            <person name="Angelini C."/>
            <person name="Antonin V."/>
            <person name="Barry K.W."/>
            <person name="Bougher N.L."/>
            <person name="Buchanan P."/>
            <person name="Buyck B."/>
            <person name="Bense V."/>
            <person name="Catcheside P."/>
            <person name="Chovatia M."/>
            <person name="Cooper J."/>
            <person name="Damon W."/>
            <person name="Desjardin D."/>
            <person name="Finy P."/>
            <person name="Geml J."/>
            <person name="Haridas S."/>
            <person name="Hughes K."/>
            <person name="Justo A."/>
            <person name="Karasinski D."/>
            <person name="Kautmanova I."/>
            <person name="Kiss B."/>
            <person name="Kocsube S."/>
            <person name="Kotiranta H."/>
            <person name="LaButti K.M."/>
            <person name="Lechner B.E."/>
            <person name="Liimatainen K."/>
            <person name="Lipzen A."/>
            <person name="Lukacs Z."/>
            <person name="Mihaltcheva S."/>
            <person name="Morgado L.N."/>
            <person name="Niskanen T."/>
            <person name="Noordeloos M.E."/>
            <person name="Ohm R.A."/>
            <person name="Ortiz-Santana B."/>
            <person name="Ovrebo C."/>
            <person name="Racz N."/>
            <person name="Riley R."/>
            <person name="Savchenko A."/>
            <person name="Shiryaev A."/>
            <person name="Soop K."/>
            <person name="Spirin V."/>
            <person name="Szebenyi C."/>
            <person name="Tomsovsky M."/>
            <person name="Tulloss R.E."/>
            <person name="Uehling J."/>
            <person name="Grigoriev I.V."/>
            <person name="Vagvolgyi C."/>
            <person name="Papp T."/>
            <person name="Martin F.M."/>
            <person name="Miettinen O."/>
            <person name="Hibbett D.S."/>
            <person name="Nagy L.G."/>
        </authorList>
    </citation>
    <scope>NUCLEOTIDE SEQUENCE [LARGE SCALE GENOMIC DNA]</scope>
    <source>
        <strain evidence="5 6">OMC1185</strain>
    </source>
</reference>
<dbReference type="PANTHER" id="PTHR46910:SF38">
    <property type="entry name" value="ZN(2)-C6 FUNGAL-TYPE DOMAIN-CONTAINING PROTEIN"/>
    <property type="match status" value="1"/>
</dbReference>